<comment type="caution">
    <text evidence="1">The sequence shown here is derived from an EMBL/GenBank/DDBJ whole genome shotgun (WGS) entry which is preliminary data.</text>
</comment>
<reference evidence="1 2" key="1">
    <citation type="submission" date="2024-03" db="EMBL/GenBank/DDBJ databases">
        <title>Human intestinal bacterial collection.</title>
        <authorList>
            <person name="Pauvert C."/>
            <person name="Hitch T.C.A."/>
            <person name="Clavel T."/>
        </authorList>
    </citation>
    <scope>NUCLEOTIDE SEQUENCE [LARGE SCALE GENOMIC DNA]</scope>
    <source>
        <strain evidence="1 2">CLA-SR-H024</strain>
    </source>
</reference>
<evidence type="ECO:0000313" key="2">
    <source>
        <dbReference type="Proteomes" id="UP001465426"/>
    </source>
</evidence>
<dbReference type="SUPFAM" id="SSF160544">
    <property type="entry name" value="EscU C-terminal domain-like"/>
    <property type="match status" value="1"/>
</dbReference>
<proteinExistence type="predicted"/>
<dbReference type="PANTHER" id="PTHR30531">
    <property type="entry name" value="FLAGELLAR BIOSYNTHETIC PROTEIN FLHB"/>
    <property type="match status" value="1"/>
</dbReference>
<accession>A0ABV1ESU8</accession>
<dbReference type="Pfam" id="PF01312">
    <property type="entry name" value="Bac_export_2"/>
    <property type="match status" value="1"/>
</dbReference>
<sequence>MNKPRPLKRKEAIALTYEKHKHSAPAVIAKGKGLVAEQILERAKKENIPIQEDASLVELLSKLNINEQIPEDLYMAVAEVFAYIYSLEKETTKKDAPKGKK</sequence>
<dbReference type="Proteomes" id="UP001465426">
    <property type="component" value="Unassembled WGS sequence"/>
</dbReference>
<gene>
    <name evidence="1" type="ORF">WMO63_00555</name>
</gene>
<keyword evidence="2" id="KW-1185">Reference proteome</keyword>
<name>A0ABV1ESU8_9BACI</name>
<protein>
    <submittedName>
        <fullName evidence="1">EscU/YscU/HrcU family type III secretion system export apparatus switch protein</fullName>
    </submittedName>
</protein>
<organism evidence="1 2">
    <name type="scientific">Niallia hominis</name>
    <dbReference type="NCBI Taxonomy" id="3133173"/>
    <lineage>
        <taxon>Bacteria</taxon>
        <taxon>Bacillati</taxon>
        <taxon>Bacillota</taxon>
        <taxon>Bacilli</taxon>
        <taxon>Bacillales</taxon>
        <taxon>Bacillaceae</taxon>
        <taxon>Niallia</taxon>
    </lineage>
</organism>
<dbReference type="PANTHER" id="PTHR30531:SF12">
    <property type="entry name" value="FLAGELLAR BIOSYNTHETIC PROTEIN FLHB"/>
    <property type="match status" value="1"/>
</dbReference>
<dbReference type="EMBL" id="JBBMFN010000001">
    <property type="protein sequence ID" value="MEQ2464156.1"/>
    <property type="molecule type" value="Genomic_DNA"/>
</dbReference>
<dbReference type="Gene3D" id="3.40.1690.10">
    <property type="entry name" value="secretion proteins EscU"/>
    <property type="match status" value="1"/>
</dbReference>
<dbReference type="RefSeq" id="WP_031534459.1">
    <property type="nucleotide sequence ID" value="NZ_JBBMFN010000001.1"/>
</dbReference>
<dbReference type="InterPro" id="IPR029025">
    <property type="entry name" value="T3SS_substrate_exporter_C"/>
</dbReference>
<evidence type="ECO:0000313" key="1">
    <source>
        <dbReference type="EMBL" id="MEQ2464156.1"/>
    </source>
</evidence>
<dbReference type="InterPro" id="IPR006135">
    <property type="entry name" value="T3SS_substrate_exporter"/>
</dbReference>